<dbReference type="EMBL" id="AP014854">
    <property type="protein sequence ID" value="BAR99915.1"/>
    <property type="molecule type" value="Genomic_DNA"/>
</dbReference>
<evidence type="ECO:0000313" key="1">
    <source>
        <dbReference type="EMBL" id="BAR99915.1"/>
    </source>
</evidence>
<reference evidence="1" key="1">
    <citation type="journal article" date="2015" name="Genome Announc.">
        <title>Complete Genome Sequence of the Bacteriochlorophyll b-Producing Photosynthetic Bacterium Blastochloris viridis.</title>
        <authorList>
            <person name="Tsukatani Y."/>
            <person name="Hirose Y."/>
            <person name="Harada J."/>
            <person name="Misawa N."/>
            <person name="Mori K."/>
            <person name="Inoue K."/>
            <person name="Tamiaki H."/>
        </authorList>
    </citation>
    <scope>NUCLEOTIDE SEQUENCE [LARGE SCALE GENOMIC DNA]</scope>
    <source>
        <strain evidence="1">DSM 133</strain>
    </source>
</reference>
<accession>A0A182D3B8</accession>
<name>A0A182D3B8_BLAVI</name>
<sequence length="48" mass="5290">MAGLSKGIYFDHVKNIEKIDPQFGTVDFHEDDIIQSSARRVPVSSVAA</sequence>
<dbReference type="AlphaFoldDB" id="A0A182D3B8"/>
<gene>
    <name evidence="1" type="ORF">BV133_2322</name>
</gene>
<organism evidence="1">
    <name type="scientific">Blastochloris viridis</name>
    <name type="common">Rhodopseudomonas viridis</name>
    <dbReference type="NCBI Taxonomy" id="1079"/>
    <lineage>
        <taxon>Bacteria</taxon>
        <taxon>Pseudomonadati</taxon>
        <taxon>Pseudomonadota</taxon>
        <taxon>Alphaproteobacteria</taxon>
        <taxon>Hyphomicrobiales</taxon>
        <taxon>Blastochloridaceae</taxon>
        <taxon>Blastochloris</taxon>
    </lineage>
</organism>
<proteinExistence type="predicted"/>
<protein>
    <submittedName>
        <fullName evidence="1">Uncharacterized protein</fullName>
    </submittedName>
</protein>